<dbReference type="AlphaFoldDB" id="A0AAN0RGD4"/>
<evidence type="ECO:0000259" key="1">
    <source>
        <dbReference type="Pfam" id="PF01882"/>
    </source>
</evidence>
<dbReference type="RefSeq" id="WP_044048558.1">
    <property type="nucleotide sequence ID" value="NZ_CP003984.1"/>
</dbReference>
<gene>
    <name evidence="2" type="ORF">RCA23_c01160</name>
</gene>
<dbReference type="EMBL" id="CP003984">
    <property type="protein sequence ID" value="AII85683.1"/>
    <property type="molecule type" value="Genomic_DNA"/>
</dbReference>
<name>A0AAN0RGD4_9RHOB</name>
<proteinExistence type="predicted"/>
<reference evidence="2 3" key="1">
    <citation type="journal article" date="2014" name="ISME J.">
        <title>Adaptation of an abundant Roseobacter RCA organism to pelagic systems revealed by genomic and transcriptomic analyses.</title>
        <authorList>
            <person name="Voget S."/>
            <person name="Wemheuer B."/>
            <person name="Brinkhoff T."/>
            <person name="Vollmers J."/>
            <person name="Dietrich S."/>
            <person name="Giebel H.A."/>
            <person name="Beardsley C."/>
            <person name="Sardemann C."/>
            <person name="Bakenhus I."/>
            <person name="Billerbeck S."/>
            <person name="Daniel R."/>
            <person name="Simon M."/>
        </authorList>
    </citation>
    <scope>NUCLEOTIDE SEQUENCE [LARGE SCALE GENOMIC DNA]</scope>
    <source>
        <strain evidence="2 3">RCA23</strain>
    </source>
</reference>
<dbReference type="KEGG" id="ptp:RCA23_c01160"/>
<dbReference type="PANTHER" id="PTHR33608:SF6">
    <property type="entry name" value="BLL2464 PROTEIN"/>
    <property type="match status" value="1"/>
</dbReference>
<dbReference type="InterPro" id="IPR002881">
    <property type="entry name" value="DUF58"/>
</dbReference>
<keyword evidence="3" id="KW-1185">Reference proteome</keyword>
<sequence length="287" mass="31584">MNSNPPLNAAFELASDWPQLLAEAQQLAQSFSLGGHGRRRAGPGDVFWQFRPAQAGDALRAIDWRRSARADEQFVRENEWQAAQAVQFWIDNSAAMQFSSQGESKQHRAAMIALALAILLNQAGERIGTSDGGLPPQTGRAQISALAQALARQASHDFGAPQIEGLTANSLAVFASDFFGDLAALRDMVTRAAGQHVKGVLLMVLDPQELHFPFQGRTLFESMAGSLRHESQKADDLRQPYFEALKERKAQVANLAQSLGWQFFMHSTDQPATGALLDLYHALEYRR</sequence>
<evidence type="ECO:0000313" key="2">
    <source>
        <dbReference type="EMBL" id="AII85683.1"/>
    </source>
</evidence>
<dbReference type="PANTHER" id="PTHR33608">
    <property type="entry name" value="BLL2464 PROTEIN"/>
    <property type="match status" value="1"/>
</dbReference>
<organism evidence="2 3">
    <name type="scientific">Planktomarina temperata RCA23</name>
    <dbReference type="NCBI Taxonomy" id="666509"/>
    <lineage>
        <taxon>Bacteria</taxon>
        <taxon>Pseudomonadati</taxon>
        <taxon>Pseudomonadota</taxon>
        <taxon>Alphaproteobacteria</taxon>
        <taxon>Rhodobacterales</taxon>
        <taxon>Paracoccaceae</taxon>
        <taxon>Planktomarina</taxon>
    </lineage>
</organism>
<feature type="domain" description="DUF58" evidence="1">
    <location>
        <begin position="50"/>
        <end position="249"/>
    </location>
</feature>
<protein>
    <recommendedName>
        <fullName evidence="1">DUF58 domain-containing protein</fullName>
    </recommendedName>
</protein>
<dbReference type="Pfam" id="PF01882">
    <property type="entry name" value="DUF58"/>
    <property type="match status" value="1"/>
</dbReference>
<evidence type="ECO:0000313" key="3">
    <source>
        <dbReference type="Proteomes" id="UP000028680"/>
    </source>
</evidence>
<dbReference type="Proteomes" id="UP000028680">
    <property type="component" value="Chromosome"/>
</dbReference>
<accession>A0AAN0RGD4</accession>